<proteinExistence type="predicted"/>
<dbReference type="EMBL" id="HACG01007625">
    <property type="protein sequence ID" value="CEK54490.1"/>
    <property type="molecule type" value="Transcribed_RNA"/>
</dbReference>
<evidence type="ECO:0000256" key="1">
    <source>
        <dbReference type="ARBA" id="ARBA00004123"/>
    </source>
</evidence>
<feature type="non-terminal residue" evidence="9">
    <location>
        <position position="1"/>
    </location>
</feature>
<dbReference type="InterPro" id="IPR036236">
    <property type="entry name" value="Znf_C2H2_sf"/>
</dbReference>
<evidence type="ECO:0000256" key="5">
    <source>
        <dbReference type="ARBA" id="ARBA00022833"/>
    </source>
</evidence>
<dbReference type="PANTHER" id="PTHR24394">
    <property type="entry name" value="ZINC FINGER PROTEIN"/>
    <property type="match status" value="1"/>
</dbReference>
<dbReference type="Pfam" id="PF00096">
    <property type="entry name" value="zf-C2H2"/>
    <property type="match status" value="2"/>
</dbReference>
<evidence type="ECO:0000313" key="9">
    <source>
        <dbReference type="EMBL" id="CEK54490.1"/>
    </source>
</evidence>
<dbReference type="InterPro" id="IPR013087">
    <property type="entry name" value="Znf_C2H2_type"/>
</dbReference>
<accession>A0A0B6YG71</accession>
<evidence type="ECO:0000256" key="4">
    <source>
        <dbReference type="ARBA" id="ARBA00022771"/>
    </source>
</evidence>
<feature type="domain" description="C2H2-type" evidence="8">
    <location>
        <begin position="4"/>
        <end position="31"/>
    </location>
</feature>
<dbReference type="GO" id="GO:0043565">
    <property type="term" value="F:sequence-specific DNA binding"/>
    <property type="evidence" value="ECO:0007669"/>
    <property type="project" value="UniProtKB-ARBA"/>
</dbReference>
<dbReference type="GO" id="GO:0045892">
    <property type="term" value="P:negative regulation of DNA-templated transcription"/>
    <property type="evidence" value="ECO:0007669"/>
    <property type="project" value="UniProtKB-ARBA"/>
</dbReference>
<comment type="subcellular location">
    <subcellularLocation>
        <location evidence="1">Nucleus</location>
    </subcellularLocation>
</comment>
<protein>
    <recommendedName>
        <fullName evidence="8">C2H2-type domain-containing protein</fullName>
    </recommendedName>
</protein>
<dbReference type="GO" id="GO:0008270">
    <property type="term" value="F:zinc ion binding"/>
    <property type="evidence" value="ECO:0007669"/>
    <property type="project" value="UniProtKB-KW"/>
</dbReference>
<dbReference type="PANTHER" id="PTHR24394:SF29">
    <property type="entry name" value="MYONEURIN"/>
    <property type="match status" value="1"/>
</dbReference>
<keyword evidence="4 7" id="KW-0863">Zinc-finger</keyword>
<dbReference type="Gene3D" id="3.30.160.60">
    <property type="entry name" value="Classic Zinc Finger"/>
    <property type="match status" value="3"/>
</dbReference>
<reference evidence="9" key="1">
    <citation type="submission" date="2014-12" db="EMBL/GenBank/DDBJ databases">
        <title>Insight into the proteome of Arion vulgaris.</title>
        <authorList>
            <person name="Aradska J."/>
            <person name="Bulat T."/>
            <person name="Smidak R."/>
            <person name="Sarate P."/>
            <person name="Gangsoo J."/>
            <person name="Sialana F."/>
            <person name="Bilban M."/>
            <person name="Lubec G."/>
        </authorList>
    </citation>
    <scope>NUCLEOTIDE SEQUENCE</scope>
    <source>
        <tissue evidence="9">Skin</tissue>
    </source>
</reference>
<feature type="domain" description="C2H2-type" evidence="8">
    <location>
        <begin position="66"/>
        <end position="93"/>
    </location>
</feature>
<evidence type="ECO:0000259" key="8">
    <source>
        <dbReference type="PROSITE" id="PS50157"/>
    </source>
</evidence>
<keyword evidence="3" id="KW-0677">Repeat</keyword>
<evidence type="ECO:0000256" key="2">
    <source>
        <dbReference type="ARBA" id="ARBA00022723"/>
    </source>
</evidence>
<evidence type="ECO:0000256" key="6">
    <source>
        <dbReference type="ARBA" id="ARBA00023242"/>
    </source>
</evidence>
<sequence length="115" mass="12898">RKSCKCDVCGAEFFNNGHLTTHKKSHTGEKPYTRDVCGTGYSQQENLKMQVHNEVHKQVHSEDKSHRCDICGVEFAQSSSLNIHKMFHTVKIPYTYNDSSSVGLTLAGSLKPQQS</sequence>
<dbReference type="PROSITE" id="PS00028">
    <property type="entry name" value="ZINC_FINGER_C2H2_1"/>
    <property type="match status" value="2"/>
</dbReference>
<dbReference type="FunFam" id="3.30.160.60:FF:000446">
    <property type="entry name" value="Zinc finger protein"/>
    <property type="match status" value="1"/>
</dbReference>
<dbReference type="FunFam" id="3.30.160.60:FF:002239">
    <property type="entry name" value="Zinc finger protein 226"/>
    <property type="match status" value="1"/>
</dbReference>
<gene>
    <name evidence="9" type="primary">ORF22938</name>
</gene>
<dbReference type="SMART" id="SM00355">
    <property type="entry name" value="ZnF_C2H2"/>
    <property type="match status" value="2"/>
</dbReference>
<dbReference type="GO" id="GO:0000981">
    <property type="term" value="F:DNA-binding transcription factor activity, RNA polymerase II-specific"/>
    <property type="evidence" value="ECO:0007669"/>
    <property type="project" value="TreeGrafter"/>
</dbReference>
<dbReference type="SUPFAM" id="SSF57667">
    <property type="entry name" value="beta-beta-alpha zinc fingers"/>
    <property type="match status" value="2"/>
</dbReference>
<dbReference type="GO" id="GO:0005634">
    <property type="term" value="C:nucleus"/>
    <property type="evidence" value="ECO:0007669"/>
    <property type="project" value="UniProtKB-SubCell"/>
</dbReference>
<dbReference type="PROSITE" id="PS50157">
    <property type="entry name" value="ZINC_FINGER_C2H2_2"/>
    <property type="match status" value="2"/>
</dbReference>
<feature type="non-terminal residue" evidence="9">
    <location>
        <position position="115"/>
    </location>
</feature>
<name>A0A0B6YG71_9EUPU</name>
<keyword evidence="6" id="KW-0539">Nucleus</keyword>
<keyword evidence="2" id="KW-0479">Metal-binding</keyword>
<dbReference type="AlphaFoldDB" id="A0A0B6YG71"/>
<organism evidence="9">
    <name type="scientific">Arion vulgaris</name>
    <dbReference type="NCBI Taxonomy" id="1028688"/>
    <lineage>
        <taxon>Eukaryota</taxon>
        <taxon>Metazoa</taxon>
        <taxon>Spiralia</taxon>
        <taxon>Lophotrochozoa</taxon>
        <taxon>Mollusca</taxon>
        <taxon>Gastropoda</taxon>
        <taxon>Heterobranchia</taxon>
        <taxon>Euthyneura</taxon>
        <taxon>Panpulmonata</taxon>
        <taxon>Eupulmonata</taxon>
        <taxon>Stylommatophora</taxon>
        <taxon>Helicina</taxon>
        <taxon>Arionoidea</taxon>
        <taxon>Arionidae</taxon>
        <taxon>Arion</taxon>
    </lineage>
</organism>
<evidence type="ECO:0000256" key="7">
    <source>
        <dbReference type="PROSITE-ProRule" id="PRU00042"/>
    </source>
</evidence>
<keyword evidence="5" id="KW-0862">Zinc</keyword>
<evidence type="ECO:0000256" key="3">
    <source>
        <dbReference type="ARBA" id="ARBA00022737"/>
    </source>
</evidence>